<name>A0A1G6QWD2_9SPHI</name>
<dbReference type="Pfam" id="PF11325">
    <property type="entry name" value="DUF3127"/>
    <property type="match status" value="1"/>
</dbReference>
<evidence type="ECO:0008006" key="3">
    <source>
        <dbReference type="Google" id="ProtNLM"/>
    </source>
</evidence>
<keyword evidence="2" id="KW-1185">Reference proteome</keyword>
<evidence type="ECO:0000313" key="2">
    <source>
        <dbReference type="Proteomes" id="UP000199455"/>
    </source>
</evidence>
<dbReference type="InterPro" id="IPR021474">
    <property type="entry name" value="DUF3127"/>
</dbReference>
<accession>A0A1G6QWD2</accession>
<proteinExistence type="predicted"/>
<dbReference type="EMBL" id="FMZH01000003">
    <property type="protein sequence ID" value="SDC96571.1"/>
    <property type="molecule type" value="Genomic_DNA"/>
</dbReference>
<dbReference type="Proteomes" id="UP000199455">
    <property type="component" value="Unassembled WGS sequence"/>
</dbReference>
<sequence length="131" mass="14546">MFISTLLVLVMEIKGKVHEVGATQQVSETFKKRDLIVEYAENPTYPEYIRFEALQDKTALLDTFKTGDEVEVFFNLRGRPWTDKTGKTSYFNSLVIWRINAVAGAPAAGAPAYAAPVDVSNAPGEDDDLPF</sequence>
<dbReference type="SUPFAM" id="SSF50249">
    <property type="entry name" value="Nucleic acid-binding proteins"/>
    <property type="match status" value="1"/>
</dbReference>
<reference evidence="2" key="1">
    <citation type="submission" date="2016-10" db="EMBL/GenBank/DDBJ databases">
        <authorList>
            <person name="Varghese N."/>
            <person name="Submissions S."/>
        </authorList>
    </citation>
    <scope>NUCLEOTIDE SEQUENCE [LARGE SCALE GENOMIC DNA]</scope>
    <source>
        <strain evidence="2">DSM 18609</strain>
    </source>
</reference>
<dbReference type="STRING" id="390242.SAMN04488024_103474"/>
<dbReference type="AlphaFoldDB" id="A0A1G6QWD2"/>
<protein>
    <recommendedName>
        <fullName evidence="3">DUF3127 domain-containing protein</fullName>
    </recommendedName>
</protein>
<dbReference type="InterPro" id="IPR012340">
    <property type="entry name" value="NA-bd_OB-fold"/>
</dbReference>
<evidence type="ECO:0000313" key="1">
    <source>
        <dbReference type="EMBL" id="SDC96571.1"/>
    </source>
</evidence>
<organism evidence="1 2">
    <name type="scientific">Pedobacter soli</name>
    <dbReference type="NCBI Taxonomy" id="390242"/>
    <lineage>
        <taxon>Bacteria</taxon>
        <taxon>Pseudomonadati</taxon>
        <taxon>Bacteroidota</taxon>
        <taxon>Sphingobacteriia</taxon>
        <taxon>Sphingobacteriales</taxon>
        <taxon>Sphingobacteriaceae</taxon>
        <taxon>Pedobacter</taxon>
    </lineage>
</organism>
<gene>
    <name evidence="1" type="ORF">SAMN04488024_103474</name>
</gene>